<keyword evidence="5 7" id="KW-1133">Transmembrane helix</keyword>
<dbReference type="RefSeq" id="WP_119816098.1">
    <property type="nucleotide sequence ID" value="NZ_CP025066.1"/>
</dbReference>
<accession>A0A343THY5</accession>
<evidence type="ECO:0000256" key="5">
    <source>
        <dbReference type="ARBA" id="ARBA00022989"/>
    </source>
</evidence>
<protein>
    <submittedName>
        <fullName evidence="8">Glycosyl transferase family 2</fullName>
    </submittedName>
</protein>
<keyword evidence="9" id="KW-1185">Reference proteome</keyword>
<dbReference type="InterPro" id="IPR022791">
    <property type="entry name" value="L-PG_synthase/AglD"/>
</dbReference>
<evidence type="ECO:0000256" key="3">
    <source>
        <dbReference type="ARBA" id="ARBA00022475"/>
    </source>
</evidence>
<evidence type="ECO:0000256" key="2">
    <source>
        <dbReference type="ARBA" id="ARBA00011061"/>
    </source>
</evidence>
<dbReference type="GO" id="GO:0005886">
    <property type="term" value="C:plasma membrane"/>
    <property type="evidence" value="ECO:0007669"/>
    <property type="project" value="UniProtKB-SubCell"/>
</dbReference>
<dbReference type="GO" id="GO:0016740">
    <property type="term" value="F:transferase activity"/>
    <property type="evidence" value="ECO:0007669"/>
    <property type="project" value="UniProtKB-KW"/>
</dbReference>
<evidence type="ECO:0000313" key="8">
    <source>
        <dbReference type="EMBL" id="AUX08707.1"/>
    </source>
</evidence>
<dbReference type="AlphaFoldDB" id="A0A343THY5"/>
<keyword evidence="4 7" id="KW-0812">Transmembrane</keyword>
<dbReference type="EMBL" id="CP025066">
    <property type="protein sequence ID" value="AUX08707.1"/>
    <property type="molecule type" value="Genomic_DNA"/>
</dbReference>
<dbReference type="OrthoDB" id="15513at2157"/>
<evidence type="ECO:0000313" key="9">
    <source>
        <dbReference type="Proteomes" id="UP000263012"/>
    </source>
</evidence>
<feature type="transmembrane region" description="Helical" evidence="7">
    <location>
        <begin position="154"/>
        <end position="172"/>
    </location>
</feature>
<dbReference type="GeneID" id="37877417"/>
<comment type="subcellular location">
    <subcellularLocation>
        <location evidence="1">Cell membrane</location>
        <topology evidence="1">Multi-pass membrane protein</topology>
    </subcellularLocation>
</comment>
<sequence length="342" mass="36630">MKGRALVAFAIAIGLLGLFVYAIGWNEVLSAISRTTPSVYATAFLAMIGCLFFRSLVWHRVLSIVDEARPYWLVAGVFLTAMFAKYAVPYGQVTSGVGIAAVISRYFDAAYEEGLAAIVSADFLNYVPYYTLGGVGVGYVLFTHPLPIDLGAHALPVVALVALVATVLWIGWQRRTLVVRGMAGVTARIRALVRRLTGRNVGFLRRENVERRFEGFYTTLDLVGRDRRGVLGAIVFAHLGWTGLAVALFATAHAVGTEIPLGIAFLAVAVSKVGFLVPTPGGVGGVEASMATALYLLWPVGFATATATALLWRLSTYWFTILVGGTTAMAMTLRDPTSAGTE</sequence>
<proteinExistence type="inferred from homology"/>
<feature type="transmembrane region" description="Helical" evidence="7">
    <location>
        <begin position="70"/>
        <end position="87"/>
    </location>
</feature>
<comment type="similarity">
    <text evidence="2">Belongs to the UPF0104 family.</text>
</comment>
<dbReference type="Pfam" id="PF03706">
    <property type="entry name" value="LPG_synthase_TM"/>
    <property type="match status" value="1"/>
</dbReference>
<reference evidence="9" key="1">
    <citation type="submission" date="2017-11" db="EMBL/GenBank/DDBJ databases">
        <title>Phenotypic and genomic properties of facultatively anaerobic sulfur-reducing natronoarchaea from hypersaline soda lakes.</title>
        <authorList>
            <person name="Sorokin D.Y."/>
            <person name="Kublanov I.V."/>
            <person name="Roman P."/>
            <person name="Sinninghe Damste J.S."/>
            <person name="Golyshin P.N."/>
            <person name="Rojo D."/>
            <person name="Ciordia S."/>
            <person name="Mena M.D.C."/>
            <person name="Ferrer M."/>
            <person name="Messina E."/>
            <person name="Smedile F."/>
            <person name="La Spada G."/>
            <person name="La Cono V."/>
            <person name="Yakimov M.M."/>
        </authorList>
    </citation>
    <scope>NUCLEOTIDE SEQUENCE [LARGE SCALE GENOMIC DNA]</scope>
    <source>
        <strain evidence="9">AArc-Sl</strain>
    </source>
</reference>
<keyword evidence="3" id="KW-1003">Cell membrane</keyword>
<evidence type="ECO:0000256" key="7">
    <source>
        <dbReference type="SAM" id="Phobius"/>
    </source>
</evidence>
<evidence type="ECO:0000256" key="1">
    <source>
        <dbReference type="ARBA" id="ARBA00004651"/>
    </source>
</evidence>
<feature type="transmembrane region" description="Helical" evidence="7">
    <location>
        <begin position="230"/>
        <end position="253"/>
    </location>
</feature>
<dbReference type="PANTHER" id="PTHR39087:SF2">
    <property type="entry name" value="UPF0104 MEMBRANE PROTEIN MJ1595"/>
    <property type="match status" value="1"/>
</dbReference>
<feature type="transmembrane region" description="Helical" evidence="7">
    <location>
        <begin position="38"/>
        <end position="58"/>
    </location>
</feature>
<feature type="transmembrane region" description="Helical" evidence="7">
    <location>
        <begin position="317"/>
        <end position="333"/>
    </location>
</feature>
<dbReference type="NCBIfam" id="TIGR00374">
    <property type="entry name" value="flippase-like domain"/>
    <property type="match status" value="1"/>
</dbReference>
<dbReference type="KEGG" id="hdf:AArcSl_1072"/>
<name>A0A343THY5_9EURY</name>
<keyword evidence="6 7" id="KW-0472">Membrane</keyword>
<dbReference type="Proteomes" id="UP000263012">
    <property type="component" value="Chromosome"/>
</dbReference>
<evidence type="ECO:0000256" key="6">
    <source>
        <dbReference type="ARBA" id="ARBA00023136"/>
    </source>
</evidence>
<organism evidence="8 9">
    <name type="scientific">Halalkaliarchaeum desulfuricum</name>
    <dbReference type="NCBI Taxonomy" id="2055893"/>
    <lineage>
        <taxon>Archaea</taxon>
        <taxon>Methanobacteriati</taxon>
        <taxon>Methanobacteriota</taxon>
        <taxon>Stenosarchaea group</taxon>
        <taxon>Halobacteria</taxon>
        <taxon>Halobacteriales</taxon>
        <taxon>Haloferacaceae</taxon>
        <taxon>Halalkaliarchaeum</taxon>
    </lineage>
</organism>
<keyword evidence="8" id="KW-0808">Transferase</keyword>
<gene>
    <name evidence="8" type="ORF">AArcSl_1072</name>
</gene>
<evidence type="ECO:0000256" key="4">
    <source>
        <dbReference type="ARBA" id="ARBA00022692"/>
    </source>
</evidence>
<dbReference type="PANTHER" id="PTHR39087">
    <property type="entry name" value="UPF0104 MEMBRANE PROTEIN MJ1595"/>
    <property type="match status" value="1"/>
</dbReference>